<dbReference type="EMBL" id="KB305088">
    <property type="protein sequence ID" value="ELU01392.1"/>
    <property type="molecule type" value="Genomic_DNA"/>
</dbReference>
<sequence>MGLSVLVSGIAICALQLSKIQANEIPIVSIKDVHSTKSNHVTFLAQHRQSVVVHWTNEATSRIDNNTEFARQYSPGPVSSFSVRTESPDSEAGLYIETERDYPGFSGSVSVIAASPRKANLKRGHEFAMTFIVERVNASRTNLAQGIRIGGFRNGREFLYIEDPSDASGRRFDSGLRCSISNQEKPENTIRVKITCYISGVPVGTTDTYSLMMWLHGALGDVRTDIKGRF</sequence>
<proteinExistence type="predicted"/>
<keyword evidence="1" id="KW-0732">Signal</keyword>
<feature type="signal peptide" evidence="1">
    <location>
        <begin position="1"/>
        <end position="22"/>
    </location>
</feature>
<gene>
    <name evidence="2" type="ORF">CAPTEDRAFT_211848</name>
</gene>
<evidence type="ECO:0000313" key="4">
    <source>
        <dbReference type="Proteomes" id="UP000014760"/>
    </source>
</evidence>
<accession>R7UDQ6</accession>
<reference evidence="2 4" key="2">
    <citation type="journal article" date="2013" name="Nature">
        <title>Insights into bilaterian evolution from three spiralian genomes.</title>
        <authorList>
            <person name="Simakov O."/>
            <person name="Marletaz F."/>
            <person name="Cho S.J."/>
            <person name="Edsinger-Gonzales E."/>
            <person name="Havlak P."/>
            <person name="Hellsten U."/>
            <person name="Kuo D.H."/>
            <person name="Larsson T."/>
            <person name="Lv J."/>
            <person name="Arendt D."/>
            <person name="Savage R."/>
            <person name="Osoegawa K."/>
            <person name="de Jong P."/>
            <person name="Grimwood J."/>
            <person name="Chapman J.A."/>
            <person name="Shapiro H."/>
            <person name="Aerts A."/>
            <person name="Otillar R.P."/>
            <person name="Terry A.Y."/>
            <person name="Boore J.L."/>
            <person name="Grigoriev I.V."/>
            <person name="Lindberg D.R."/>
            <person name="Seaver E.C."/>
            <person name="Weisblat D.A."/>
            <person name="Putnam N.H."/>
            <person name="Rokhsar D.S."/>
        </authorList>
    </citation>
    <scope>NUCLEOTIDE SEQUENCE</scope>
    <source>
        <strain evidence="2 4">I ESC-2004</strain>
    </source>
</reference>
<name>R7UDQ6_CAPTE</name>
<dbReference type="Proteomes" id="UP000014760">
    <property type="component" value="Unassembled WGS sequence"/>
</dbReference>
<organism evidence="2">
    <name type="scientific">Capitella teleta</name>
    <name type="common">Polychaete worm</name>
    <dbReference type="NCBI Taxonomy" id="283909"/>
    <lineage>
        <taxon>Eukaryota</taxon>
        <taxon>Metazoa</taxon>
        <taxon>Spiralia</taxon>
        <taxon>Lophotrochozoa</taxon>
        <taxon>Annelida</taxon>
        <taxon>Polychaeta</taxon>
        <taxon>Sedentaria</taxon>
        <taxon>Scolecida</taxon>
        <taxon>Capitellidae</taxon>
        <taxon>Capitella</taxon>
    </lineage>
</organism>
<feature type="chain" id="PRO_5008787915" evidence="1">
    <location>
        <begin position="23"/>
        <end position="230"/>
    </location>
</feature>
<evidence type="ECO:0000313" key="2">
    <source>
        <dbReference type="EMBL" id="ELU01392.1"/>
    </source>
</evidence>
<keyword evidence="4" id="KW-1185">Reference proteome</keyword>
<dbReference type="HOGENOM" id="CLU_1157357_0_0_1"/>
<evidence type="ECO:0000256" key="1">
    <source>
        <dbReference type="SAM" id="SignalP"/>
    </source>
</evidence>
<evidence type="ECO:0000313" key="3">
    <source>
        <dbReference type="EnsemblMetazoa" id="CapteP211848"/>
    </source>
</evidence>
<dbReference type="EMBL" id="AMQN01009266">
    <property type="status" value="NOT_ANNOTATED_CDS"/>
    <property type="molecule type" value="Genomic_DNA"/>
</dbReference>
<protein>
    <submittedName>
        <fullName evidence="2 3">Uncharacterized protein</fullName>
    </submittedName>
</protein>
<dbReference type="AlphaFoldDB" id="R7UDQ6"/>
<dbReference type="EnsemblMetazoa" id="CapteT211848">
    <property type="protein sequence ID" value="CapteP211848"/>
    <property type="gene ID" value="CapteG211848"/>
</dbReference>
<reference evidence="3" key="3">
    <citation type="submission" date="2015-06" db="UniProtKB">
        <authorList>
            <consortium name="EnsemblMetazoa"/>
        </authorList>
    </citation>
    <scope>IDENTIFICATION</scope>
</reference>
<reference evidence="4" key="1">
    <citation type="submission" date="2012-12" db="EMBL/GenBank/DDBJ databases">
        <authorList>
            <person name="Hellsten U."/>
            <person name="Grimwood J."/>
            <person name="Chapman J.A."/>
            <person name="Shapiro H."/>
            <person name="Aerts A."/>
            <person name="Otillar R.P."/>
            <person name="Terry A.Y."/>
            <person name="Boore J.L."/>
            <person name="Simakov O."/>
            <person name="Marletaz F."/>
            <person name="Cho S.-J."/>
            <person name="Edsinger-Gonzales E."/>
            <person name="Havlak P."/>
            <person name="Kuo D.-H."/>
            <person name="Larsson T."/>
            <person name="Lv J."/>
            <person name="Arendt D."/>
            <person name="Savage R."/>
            <person name="Osoegawa K."/>
            <person name="de Jong P."/>
            <person name="Lindberg D.R."/>
            <person name="Seaver E.C."/>
            <person name="Weisblat D.A."/>
            <person name="Putnam N.H."/>
            <person name="Grigoriev I.V."/>
            <person name="Rokhsar D.S."/>
        </authorList>
    </citation>
    <scope>NUCLEOTIDE SEQUENCE</scope>
    <source>
        <strain evidence="4">I ESC-2004</strain>
    </source>
</reference>